<comment type="caution">
    <text evidence="2">The sequence shown here is derived from an EMBL/GenBank/DDBJ whole genome shotgun (WGS) entry which is preliminary data.</text>
</comment>
<evidence type="ECO:0008006" key="4">
    <source>
        <dbReference type="Google" id="ProtNLM"/>
    </source>
</evidence>
<reference evidence="2 3" key="1">
    <citation type="submission" date="2021-01" db="EMBL/GenBank/DDBJ databases">
        <title>Genome sequence of Shewanella schlegeliana JCM 11561.</title>
        <authorList>
            <person name="Zhang H."/>
            <person name="Li C."/>
        </authorList>
    </citation>
    <scope>NUCLEOTIDE SEQUENCE [LARGE SCALE GENOMIC DNA]</scope>
    <source>
        <strain evidence="2 3">JCM 11561</strain>
    </source>
</reference>
<keyword evidence="3" id="KW-1185">Reference proteome</keyword>
<evidence type="ECO:0000256" key="1">
    <source>
        <dbReference type="SAM" id="Phobius"/>
    </source>
</evidence>
<protein>
    <recommendedName>
        <fullName evidence="4">DUF4760 domain-containing protein</fullName>
    </recommendedName>
</protein>
<organism evidence="2 3">
    <name type="scientific">Shewanella schlegeliana</name>
    <dbReference type="NCBI Taxonomy" id="190308"/>
    <lineage>
        <taxon>Bacteria</taxon>
        <taxon>Pseudomonadati</taxon>
        <taxon>Pseudomonadota</taxon>
        <taxon>Gammaproteobacteria</taxon>
        <taxon>Alteromonadales</taxon>
        <taxon>Shewanellaceae</taxon>
        <taxon>Shewanella</taxon>
    </lineage>
</organism>
<proteinExistence type="predicted"/>
<keyword evidence="1" id="KW-1133">Transmembrane helix</keyword>
<evidence type="ECO:0000313" key="2">
    <source>
        <dbReference type="EMBL" id="MBL4914577.1"/>
    </source>
</evidence>
<dbReference type="Proteomes" id="UP000604898">
    <property type="component" value="Unassembled WGS sequence"/>
</dbReference>
<name>A0ABS1T1B4_9GAMM</name>
<gene>
    <name evidence="2" type="ORF">JMA39_15855</name>
</gene>
<accession>A0ABS1T1B4</accession>
<feature type="transmembrane region" description="Helical" evidence="1">
    <location>
        <begin position="34"/>
        <end position="61"/>
    </location>
</feature>
<dbReference type="EMBL" id="JAESVD010000009">
    <property type="protein sequence ID" value="MBL4914577.1"/>
    <property type="molecule type" value="Genomic_DNA"/>
</dbReference>
<sequence>MKTIFLISGSLLAVLFVMLGIAIGVSYDASTEETLAWIQALSSVGGVVIAVSTMLIALYALRTWKSQFDHAEKFKAIVNLETQLRALYESFDSFLEGYIQNVVYANSEKDYSDLQKCYLDERDSFIRLMNFSLSFLSSKEQNKVLQEFEKTLKVFDDARGLANSYHGCGDTSDFNILRFENNKEIERNQTDYKGLLRRLRR</sequence>
<evidence type="ECO:0000313" key="3">
    <source>
        <dbReference type="Proteomes" id="UP000604898"/>
    </source>
</evidence>
<keyword evidence="1" id="KW-0812">Transmembrane</keyword>
<keyword evidence="1" id="KW-0472">Membrane</keyword>
<dbReference type="RefSeq" id="WP_202722828.1">
    <property type="nucleotide sequence ID" value="NZ_BPEX01000011.1"/>
</dbReference>